<dbReference type="InterPro" id="IPR027417">
    <property type="entry name" value="P-loop_NTPase"/>
</dbReference>
<organism evidence="5 6">
    <name type="scientific">Candidatus Iainarchaeum sp</name>
    <dbReference type="NCBI Taxonomy" id="3101447"/>
    <lineage>
        <taxon>Archaea</taxon>
        <taxon>Candidatus Iainarchaeota</taxon>
        <taxon>Candidatus Iainarchaeia</taxon>
        <taxon>Candidatus Iainarchaeales</taxon>
        <taxon>Candidatus Iainarchaeaceae</taxon>
        <taxon>Candidatus Iainarchaeum</taxon>
    </lineage>
</organism>
<keyword evidence="1" id="KW-0547">Nucleotide-binding</keyword>
<name>A0A2D6LPX7_9ARCH</name>
<feature type="region of interest" description="Disordered" evidence="3">
    <location>
        <begin position="105"/>
        <end position="124"/>
    </location>
</feature>
<evidence type="ECO:0000256" key="3">
    <source>
        <dbReference type="SAM" id="MobiDB-lite"/>
    </source>
</evidence>
<feature type="compositionally biased region" description="Basic and acidic residues" evidence="3">
    <location>
        <begin position="34"/>
        <end position="96"/>
    </location>
</feature>
<evidence type="ECO:0000256" key="1">
    <source>
        <dbReference type="ARBA" id="ARBA00022741"/>
    </source>
</evidence>
<evidence type="ECO:0000256" key="2">
    <source>
        <dbReference type="ARBA" id="ARBA00022840"/>
    </source>
</evidence>
<proteinExistence type="predicted"/>
<dbReference type="PANTHER" id="PTHR43637:SF1">
    <property type="entry name" value="UPF0273 PROTEIN TM_0370"/>
    <property type="match status" value="1"/>
</dbReference>
<keyword evidence="2" id="KW-0067">ATP-binding</keyword>
<dbReference type="InterPro" id="IPR010624">
    <property type="entry name" value="KaiC_dom"/>
</dbReference>
<accession>A0A2D6LPX7</accession>
<feature type="compositionally biased region" description="Basic and acidic residues" evidence="3">
    <location>
        <begin position="1"/>
        <end position="13"/>
    </location>
</feature>
<feature type="domain" description="KaiC" evidence="4">
    <location>
        <begin position="156"/>
        <end position="404"/>
    </location>
</feature>
<dbReference type="InterPro" id="IPR014774">
    <property type="entry name" value="KaiC-like_dom"/>
</dbReference>
<gene>
    <name evidence="5" type="ORF">CL944_02065</name>
</gene>
<evidence type="ECO:0000313" key="6">
    <source>
        <dbReference type="Proteomes" id="UP000226712"/>
    </source>
</evidence>
<dbReference type="GO" id="GO:0005524">
    <property type="term" value="F:ATP binding"/>
    <property type="evidence" value="ECO:0007669"/>
    <property type="project" value="UniProtKB-KW"/>
</dbReference>
<dbReference type="SUPFAM" id="SSF52540">
    <property type="entry name" value="P-loop containing nucleoside triphosphate hydrolases"/>
    <property type="match status" value="1"/>
</dbReference>
<dbReference type="Pfam" id="PF06745">
    <property type="entry name" value="ATPase"/>
    <property type="match status" value="1"/>
</dbReference>
<dbReference type="EMBL" id="NZBD01000015">
    <property type="protein sequence ID" value="MAG18237.1"/>
    <property type="molecule type" value="Genomic_DNA"/>
</dbReference>
<dbReference type="PANTHER" id="PTHR43637">
    <property type="entry name" value="UPF0273 PROTEIN TM_0370"/>
    <property type="match status" value="1"/>
</dbReference>
<dbReference type="AlphaFoldDB" id="A0A2D6LPX7"/>
<feature type="region of interest" description="Disordered" evidence="3">
    <location>
        <begin position="1"/>
        <end position="96"/>
    </location>
</feature>
<comment type="caution">
    <text evidence="5">The sequence shown here is derived from an EMBL/GenBank/DDBJ whole genome shotgun (WGS) entry which is preliminary data.</text>
</comment>
<dbReference type="PROSITE" id="PS51146">
    <property type="entry name" value="KAIC"/>
    <property type="match status" value="1"/>
</dbReference>
<evidence type="ECO:0000313" key="5">
    <source>
        <dbReference type="EMBL" id="MAG18237.1"/>
    </source>
</evidence>
<dbReference type="Gene3D" id="3.40.50.300">
    <property type="entry name" value="P-loop containing nucleotide triphosphate hydrolases"/>
    <property type="match status" value="1"/>
</dbReference>
<dbReference type="Proteomes" id="UP000226712">
    <property type="component" value="Unassembled WGS sequence"/>
</dbReference>
<sequence>MVENKQRLIDATKRLIHTGTSEEEAMKSMTDIGINEKEAKDIMEQAKADPKHSENKVAEKTAEKKPPSDGFWDSHDPLSKRENKSEKKASADNLRGDFWDSSGKSFFTPTKNEKPEKKQGFSILGKGDIPDFEGAEASLKPRSPGHYDYKKTEFRETVPVLVSDFDKLIDKGGLKRGDTILISGGAGTGKTTFGMQFIYEGAKLRKEKGVYLTLEETSEKIKENMMENFGWDLDALEKEGLLAIIKIDPLTIARAVEATLTKERGGLYIEFEKFDLPFQFDLPFKPERVVVDSLSALSIAFVDNHQGYRQYLRHLFETLEGYGSVNLVFGETEQLPNVYSRLGIEEFLADAVVVFYNIKIHNNRETALEILKLRSSAHAKKLVPYKITPRGFEIYIDQEIFRED</sequence>
<evidence type="ECO:0000259" key="4">
    <source>
        <dbReference type="PROSITE" id="PS51146"/>
    </source>
</evidence>
<protein>
    <recommendedName>
        <fullName evidence="4">KaiC domain-containing protein</fullName>
    </recommendedName>
</protein>
<reference evidence="6" key="1">
    <citation type="submission" date="2017-09" db="EMBL/GenBank/DDBJ databases">
        <title>The Reconstruction of 2,631 Draft Metagenome-Assembled Genomes from the Global Oceans.</title>
        <authorList>
            <person name="Tully B.J."/>
            <person name="Graham E.D."/>
            <person name="Heidelberg J.F."/>
        </authorList>
    </citation>
    <scope>NUCLEOTIDE SEQUENCE [LARGE SCALE GENOMIC DNA]</scope>
</reference>